<dbReference type="GO" id="GO:0009401">
    <property type="term" value="P:phosphoenolpyruvate-dependent sugar phosphotransferase system"/>
    <property type="evidence" value="ECO:0007669"/>
    <property type="project" value="InterPro"/>
</dbReference>
<accession>A0A839QX48</accession>
<keyword evidence="3" id="KW-1185">Reference proteome</keyword>
<organism evidence="2 3">
    <name type="scientific">Helcobacillus massiliensis</name>
    <dbReference type="NCBI Taxonomy" id="521392"/>
    <lineage>
        <taxon>Bacteria</taxon>
        <taxon>Bacillati</taxon>
        <taxon>Actinomycetota</taxon>
        <taxon>Actinomycetes</taxon>
        <taxon>Micrococcales</taxon>
        <taxon>Dermabacteraceae</taxon>
        <taxon>Helcobacillus</taxon>
    </lineage>
</organism>
<dbReference type="GO" id="GO:0008982">
    <property type="term" value="F:protein-N(PI)-phosphohistidine-sugar phosphotransferase activity"/>
    <property type="evidence" value="ECO:0007669"/>
    <property type="project" value="InterPro"/>
</dbReference>
<dbReference type="InterPro" id="IPR036095">
    <property type="entry name" value="PTS_EIIB-like_sf"/>
</dbReference>
<comment type="caution">
    <text evidence="2">The sequence shown here is derived from an EMBL/GenBank/DDBJ whole genome shotgun (WGS) entry which is preliminary data.</text>
</comment>
<reference evidence="2 3" key="1">
    <citation type="submission" date="2020-08" db="EMBL/GenBank/DDBJ databases">
        <title>Sequencing the genomes of 1000 actinobacteria strains.</title>
        <authorList>
            <person name="Klenk H.-P."/>
        </authorList>
    </citation>
    <scope>NUCLEOTIDE SEQUENCE [LARGE SCALE GENOMIC DNA]</scope>
    <source>
        <strain evidence="2 3">DSM 23040</strain>
    </source>
</reference>
<dbReference type="RefSeq" id="WP_183376582.1">
    <property type="nucleotide sequence ID" value="NZ_CBCSFZ010000013.1"/>
</dbReference>
<dbReference type="EMBL" id="JACHWP010000005">
    <property type="protein sequence ID" value="MBB3023419.1"/>
    <property type="molecule type" value="Genomic_DNA"/>
</dbReference>
<evidence type="ECO:0000313" key="3">
    <source>
        <dbReference type="Proteomes" id="UP000568050"/>
    </source>
</evidence>
<dbReference type="Proteomes" id="UP000568050">
    <property type="component" value="Unassembled WGS sequence"/>
</dbReference>
<evidence type="ECO:0000256" key="1">
    <source>
        <dbReference type="ARBA" id="ARBA00022679"/>
    </source>
</evidence>
<dbReference type="AlphaFoldDB" id="A0A839QX48"/>
<gene>
    <name evidence="2" type="ORF">FHX50_001714</name>
</gene>
<protein>
    <submittedName>
        <fullName evidence="2">PTS system galactitol-specific IIB component</fullName>
    </submittedName>
</protein>
<evidence type="ECO:0000313" key="2">
    <source>
        <dbReference type="EMBL" id="MBB3023419.1"/>
    </source>
</evidence>
<keyword evidence="1" id="KW-0808">Transferase</keyword>
<sequence>MLTIAIVGGSGVATSVRLTQEVRRCLAERDIAARVRQATVMDLLSPYFSADIVVSTVELPESLGIPVVSGMPLLLGTGSDHVIDSLVDLIRAHGAA</sequence>
<name>A0A839QX48_9MICO</name>
<proteinExistence type="predicted"/>
<dbReference type="SUPFAM" id="SSF52794">
    <property type="entry name" value="PTS system IIB component-like"/>
    <property type="match status" value="1"/>
</dbReference>
<dbReference type="Gene3D" id="3.40.50.2300">
    <property type="match status" value="1"/>
</dbReference>